<sequence length="95" mass="10709">MIELEFIGPVLPPRVPEWCEDIADALVRGAATHPGQWARFPRTGEPGAKKMRHEVAVFMEHFRAADGYLVQQRGGAWFARFKPPTELGPRAKVTR</sequence>
<reference evidence="1 2" key="2">
    <citation type="submission" date="2019-08" db="EMBL/GenBank/DDBJ databases">
        <title>Tsukamurella conjunctivitidis sp. nov., Tsukamurella assacharolytica sp. nov. and Tsukamurella sputae sp. nov. isolated from patients with conjunctivitis, bacteraemia (lymphoma) and respiratory infection (sputum) in Hong Kong.</title>
        <authorList>
            <person name="Fok K.M.N."/>
            <person name="Fong J.Y.H."/>
        </authorList>
    </citation>
    <scope>NUCLEOTIDE SEQUENCE [LARGE SCALE GENOMIC DNA]</scope>
    <source>
        <strain evidence="1 2">HKU70</strain>
    </source>
</reference>
<proteinExistence type="predicted"/>
<accession>A0A5C5RKG7</accession>
<organism evidence="1 2">
    <name type="scientific">Tsukamurella sputi</name>
    <dbReference type="NCBI Taxonomy" id="2591848"/>
    <lineage>
        <taxon>Bacteria</taxon>
        <taxon>Bacillati</taxon>
        <taxon>Actinomycetota</taxon>
        <taxon>Actinomycetes</taxon>
        <taxon>Mycobacteriales</taxon>
        <taxon>Tsukamurellaceae</taxon>
        <taxon>Tsukamurella</taxon>
    </lineage>
</organism>
<dbReference type="RefSeq" id="WP_146434638.1">
    <property type="nucleotide sequence ID" value="NZ_VIGV01000004.1"/>
</dbReference>
<gene>
    <name evidence="1" type="ORF">FK268_12840</name>
</gene>
<reference evidence="1 2" key="1">
    <citation type="submission" date="2019-06" db="EMBL/GenBank/DDBJ databases">
        <authorList>
            <person name="Teng J.L.L."/>
            <person name="Lee H.H."/>
            <person name="Lau S.K.P."/>
            <person name="Woo P.C.Y."/>
        </authorList>
    </citation>
    <scope>NUCLEOTIDE SEQUENCE [LARGE SCALE GENOMIC DNA]</scope>
    <source>
        <strain evidence="1 2">HKU70</strain>
    </source>
</reference>
<dbReference type="Proteomes" id="UP000319792">
    <property type="component" value="Unassembled WGS sequence"/>
</dbReference>
<protein>
    <submittedName>
        <fullName evidence="1">Uncharacterized protein</fullName>
    </submittedName>
</protein>
<keyword evidence="2" id="KW-1185">Reference proteome</keyword>
<evidence type="ECO:0000313" key="2">
    <source>
        <dbReference type="Proteomes" id="UP000319792"/>
    </source>
</evidence>
<dbReference type="OrthoDB" id="3569607at2"/>
<name>A0A5C5RKG7_9ACTN</name>
<dbReference type="EMBL" id="VIGV01000004">
    <property type="protein sequence ID" value="TWS23200.1"/>
    <property type="molecule type" value="Genomic_DNA"/>
</dbReference>
<dbReference type="AlphaFoldDB" id="A0A5C5RKG7"/>
<comment type="caution">
    <text evidence="1">The sequence shown here is derived from an EMBL/GenBank/DDBJ whole genome shotgun (WGS) entry which is preliminary data.</text>
</comment>
<evidence type="ECO:0000313" key="1">
    <source>
        <dbReference type="EMBL" id="TWS23200.1"/>
    </source>
</evidence>